<evidence type="ECO:0000313" key="1">
    <source>
        <dbReference type="EMBL" id="SVA48806.1"/>
    </source>
</evidence>
<sequence length="49" mass="5433">VYESLPSGNDDAKDRLQCSVRAPFLFVYNDTLSAEIGDLQPITVNFNQA</sequence>
<reference evidence="1" key="1">
    <citation type="submission" date="2018-05" db="EMBL/GenBank/DDBJ databases">
        <authorList>
            <person name="Lanie J.A."/>
            <person name="Ng W.-L."/>
            <person name="Kazmierczak K.M."/>
            <person name="Andrzejewski T.M."/>
            <person name="Davidsen T.M."/>
            <person name="Wayne K.J."/>
            <person name="Tettelin H."/>
            <person name="Glass J.I."/>
            <person name="Rusch D."/>
            <person name="Podicherti R."/>
            <person name="Tsui H.-C.T."/>
            <person name="Winkler M.E."/>
        </authorList>
    </citation>
    <scope>NUCLEOTIDE SEQUENCE</scope>
</reference>
<dbReference type="AlphaFoldDB" id="A0A381W8B8"/>
<organism evidence="1">
    <name type="scientific">marine metagenome</name>
    <dbReference type="NCBI Taxonomy" id="408172"/>
    <lineage>
        <taxon>unclassified sequences</taxon>
        <taxon>metagenomes</taxon>
        <taxon>ecological metagenomes</taxon>
    </lineage>
</organism>
<protein>
    <submittedName>
        <fullName evidence="1">Uncharacterized protein</fullName>
    </submittedName>
</protein>
<name>A0A381W8B8_9ZZZZ</name>
<accession>A0A381W8B8</accession>
<feature type="non-terminal residue" evidence="1">
    <location>
        <position position="1"/>
    </location>
</feature>
<gene>
    <name evidence="1" type="ORF">METZ01_LOCUS101660</name>
</gene>
<proteinExistence type="predicted"/>
<dbReference type="EMBL" id="UINC01011022">
    <property type="protein sequence ID" value="SVA48806.1"/>
    <property type="molecule type" value="Genomic_DNA"/>
</dbReference>